<accession>B6JEE6</accession>
<dbReference type="GO" id="GO:0008236">
    <property type="term" value="F:serine-type peptidase activity"/>
    <property type="evidence" value="ECO:0007669"/>
    <property type="project" value="UniProtKB-KW"/>
</dbReference>
<feature type="region of interest" description="Disordered" evidence="5">
    <location>
        <begin position="409"/>
        <end position="432"/>
    </location>
</feature>
<dbReference type="KEGG" id="oca:OCAR_5580"/>
<comment type="similarity">
    <text evidence="1">Belongs to the peptidase S49 family.</text>
</comment>
<protein>
    <submittedName>
        <fullName evidence="7">Putative phage head-tail preconnector protein</fullName>
    </submittedName>
</protein>
<evidence type="ECO:0000256" key="5">
    <source>
        <dbReference type="SAM" id="MobiDB-lite"/>
    </source>
</evidence>
<dbReference type="InterPro" id="IPR029045">
    <property type="entry name" value="ClpP/crotonase-like_dom_sf"/>
</dbReference>
<keyword evidence="8" id="KW-1185">Reference proteome</keyword>
<dbReference type="EMBL" id="CP002826">
    <property type="protein sequence ID" value="AEI07114.1"/>
    <property type="molecule type" value="Genomic_DNA"/>
</dbReference>
<evidence type="ECO:0000256" key="4">
    <source>
        <dbReference type="ARBA" id="ARBA00022825"/>
    </source>
</evidence>
<dbReference type="GO" id="GO:0006508">
    <property type="term" value="P:proteolysis"/>
    <property type="evidence" value="ECO:0007669"/>
    <property type="project" value="UniProtKB-KW"/>
</dbReference>
<evidence type="ECO:0000256" key="3">
    <source>
        <dbReference type="ARBA" id="ARBA00022801"/>
    </source>
</evidence>
<dbReference type="InterPro" id="IPR033855">
    <property type="entry name" value="Protein_C"/>
</dbReference>
<dbReference type="Proteomes" id="UP000007730">
    <property type="component" value="Chromosome"/>
</dbReference>
<feature type="compositionally biased region" description="Basic and acidic residues" evidence="5">
    <location>
        <begin position="422"/>
        <end position="432"/>
    </location>
</feature>
<evidence type="ECO:0000313" key="7">
    <source>
        <dbReference type="EMBL" id="AEI07114.1"/>
    </source>
</evidence>
<gene>
    <name evidence="7" type="ordered locus">OCA5_c24180</name>
</gene>
<organism evidence="7 8">
    <name type="scientific">Afipia carboxidovorans (strain ATCC 49405 / DSM 1227 / KCTC 32145 / OM5)</name>
    <name type="common">Oligotropha carboxidovorans</name>
    <dbReference type="NCBI Taxonomy" id="504832"/>
    <lineage>
        <taxon>Bacteria</taxon>
        <taxon>Pseudomonadati</taxon>
        <taxon>Pseudomonadota</taxon>
        <taxon>Alphaproteobacteria</taxon>
        <taxon>Hyphomicrobiales</taxon>
        <taxon>Nitrobacteraceae</taxon>
        <taxon>Afipia</taxon>
    </lineage>
</organism>
<dbReference type="Gene3D" id="6.20.330.10">
    <property type="match status" value="1"/>
</dbReference>
<proteinExistence type="inferred from homology"/>
<dbReference type="PANTHER" id="PTHR33209:SF1">
    <property type="entry name" value="PEPTIDASE S49 DOMAIN-CONTAINING PROTEIN"/>
    <property type="match status" value="1"/>
</dbReference>
<name>B6JEE6_AFIC5</name>
<feature type="region of interest" description="Disordered" evidence="5">
    <location>
        <begin position="302"/>
        <end position="325"/>
    </location>
</feature>
<reference evidence="7 8" key="1">
    <citation type="journal article" date="2011" name="J. Bacteriol.">
        <title>Complete genome sequences of the chemolithoautotrophic Oligotropha carboxidovorans strains OM4 and OM5.</title>
        <authorList>
            <person name="Volland S."/>
            <person name="Rachinger M."/>
            <person name="Strittmatter A."/>
            <person name="Daniel R."/>
            <person name="Gottschalk G."/>
            <person name="Meyer O."/>
        </authorList>
    </citation>
    <scope>NUCLEOTIDE SEQUENCE [LARGE SCALE GENOMIC DNA]</scope>
    <source>
        <strain evidence="8">ATCC 49405 / DSM 1227 / KCTC 32145 / OM5</strain>
    </source>
</reference>
<feature type="domain" description="Peptidase S49" evidence="6">
    <location>
        <begin position="145"/>
        <end position="291"/>
    </location>
</feature>
<dbReference type="SUPFAM" id="SSF52096">
    <property type="entry name" value="ClpP/crotonase"/>
    <property type="match status" value="1"/>
</dbReference>
<dbReference type="KEGG" id="ocg:OCA5_c24180"/>
<dbReference type="AlphaFoldDB" id="B6JEE6"/>
<keyword evidence="2" id="KW-0645">Protease</keyword>
<dbReference type="PANTHER" id="PTHR33209">
    <property type="entry name" value="PROTEASE 4"/>
    <property type="match status" value="1"/>
</dbReference>
<dbReference type="STRING" id="504832.OCA5_c24180"/>
<dbReference type="OrthoDB" id="266140at2"/>
<dbReference type="PATRIC" id="fig|504832.7.peg.2547"/>
<dbReference type="eggNOG" id="COG0616">
    <property type="taxonomic scope" value="Bacteria"/>
</dbReference>
<evidence type="ECO:0000256" key="2">
    <source>
        <dbReference type="ARBA" id="ARBA00022670"/>
    </source>
</evidence>
<dbReference type="InterPro" id="IPR002142">
    <property type="entry name" value="Peptidase_S49"/>
</dbReference>
<dbReference type="Gene3D" id="3.90.226.10">
    <property type="entry name" value="2-enoyl-CoA Hydratase, Chain A, domain 1"/>
    <property type="match status" value="1"/>
</dbReference>
<keyword evidence="3" id="KW-0378">Hydrolase</keyword>
<sequence length="432" mass="45149">MNDLVMIADLVLNRPLLVTPDKAEVILSVLAGRIGVNVPEASRFVGDDTQYDENGRPVLGDWGEKKRKPYSVTKEGVGIITITGSLVNRGAWIGAKSGLTSYEGIQHQLKSARDDAAVKSIILDIHSPGGEAVGAFETAAIVREVASKKKVVAVVNGMAASAAYAIPSGATEIVTTETGVSGSIGVVLLHADFSRKLDHDGITPTLIHAGAHKVDGNSLEPLTDAVKSDLQAEVDAFYETFLATVAKGRGGRLSVAAARKTEARTFIGKAAVDAGLADRVGSFESVLAELSRAGARNLVHERKTSMDTNEQPAADAPKGISKADHDTAVKTARAEGVKSERERFKAVMGSENYKGREKSAHHMLMNTDLSAEAIDGALAGLDVAQPAAVAPQGDRSKDAIGGLVTVGADGAKPEGTAASWDKSVERMNARVS</sequence>
<dbReference type="RefSeq" id="WP_012562740.1">
    <property type="nucleotide sequence ID" value="NC_011386.1"/>
</dbReference>
<evidence type="ECO:0000259" key="6">
    <source>
        <dbReference type="Pfam" id="PF01343"/>
    </source>
</evidence>
<dbReference type="Pfam" id="PF01343">
    <property type="entry name" value="Peptidase_S49"/>
    <property type="match status" value="1"/>
</dbReference>
<keyword evidence="4" id="KW-0720">Serine protease</keyword>
<dbReference type="CDD" id="cd07022">
    <property type="entry name" value="S49_Sppa_36K_type"/>
    <property type="match status" value="1"/>
</dbReference>
<evidence type="ECO:0000256" key="1">
    <source>
        <dbReference type="ARBA" id="ARBA00008683"/>
    </source>
</evidence>
<evidence type="ECO:0000313" key="8">
    <source>
        <dbReference type="Proteomes" id="UP000007730"/>
    </source>
</evidence>
<dbReference type="HOGENOM" id="CLU_046540_4_0_5"/>